<reference evidence="2 3" key="1">
    <citation type="submission" date="2019-05" db="EMBL/GenBank/DDBJ databases">
        <title>Dyadobacter AR-3-8 sp. nov., isolated from arctic soil.</title>
        <authorList>
            <person name="Chaudhary D.K."/>
        </authorList>
    </citation>
    <scope>NUCLEOTIDE SEQUENCE [LARGE SCALE GENOMIC DNA]</scope>
    <source>
        <strain evidence="2 3">AR-3-8</strain>
    </source>
</reference>
<sequence>MYIDSPWTTYAAVLSPITIGYYIFIGYKFYRQDLRSAFSGKQNRPVKKIQRPAPSISVIEEPQQPEEVAQETTEPSLPDEETFQKVMGLTAHLKDAIEEAHQKQYSKNDLVLLLQMLLKDYSYLKDTPFRVSINNHIEAECAKYGSMLLSEDETEELWIMVAMEPDRNRPLLAGK</sequence>
<organism evidence="2 3">
    <name type="scientific">Dyadobacter frigoris</name>
    <dbReference type="NCBI Taxonomy" id="2576211"/>
    <lineage>
        <taxon>Bacteria</taxon>
        <taxon>Pseudomonadati</taxon>
        <taxon>Bacteroidota</taxon>
        <taxon>Cytophagia</taxon>
        <taxon>Cytophagales</taxon>
        <taxon>Spirosomataceae</taxon>
        <taxon>Dyadobacter</taxon>
    </lineage>
</organism>
<evidence type="ECO:0000313" key="2">
    <source>
        <dbReference type="EMBL" id="TKT85732.1"/>
    </source>
</evidence>
<comment type="caution">
    <text evidence="2">The sequence shown here is derived from an EMBL/GenBank/DDBJ whole genome shotgun (WGS) entry which is preliminary data.</text>
</comment>
<proteinExistence type="predicted"/>
<keyword evidence="3" id="KW-1185">Reference proteome</keyword>
<feature type="transmembrane region" description="Helical" evidence="1">
    <location>
        <begin position="6"/>
        <end position="25"/>
    </location>
</feature>
<accession>A0A4U6CMY1</accession>
<name>A0A4U6CMY1_9BACT</name>
<keyword evidence="1" id="KW-0472">Membrane</keyword>
<dbReference type="EMBL" id="SZVO01000028">
    <property type="protein sequence ID" value="TKT85732.1"/>
    <property type="molecule type" value="Genomic_DNA"/>
</dbReference>
<evidence type="ECO:0000313" key="3">
    <source>
        <dbReference type="Proteomes" id="UP000304900"/>
    </source>
</evidence>
<dbReference type="Proteomes" id="UP000304900">
    <property type="component" value="Unassembled WGS sequence"/>
</dbReference>
<keyword evidence="1" id="KW-0812">Transmembrane</keyword>
<evidence type="ECO:0000256" key="1">
    <source>
        <dbReference type="SAM" id="Phobius"/>
    </source>
</evidence>
<protein>
    <submittedName>
        <fullName evidence="2">Uncharacterized protein</fullName>
    </submittedName>
</protein>
<keyword evidence="1" id="KW-1133">Transmembrane helix</keyword>
<gene>
    <name evidence="2" type="ORF">FDK13_33400</name>
</gene>
<dbReference type="AlphaFoldDB" id="A0A4U6CMY1"/>